<gene>
    <name evidence="1" type="ordered locus">P700755_003446</name>
</gene>
<dbReference type="KEGG" id="ptq:P700755_003446"/>
<dbReference type="Pfam" id="PF08889">
    <property type="entry name" value="WbqC"/>
    <property type="match status" value="1"/>
</dbReference>
<dbReference type="STRING" id="313595.P700755_003446"/>
<protein>
    <submittedName>
        <fullName evidence="1">WbqC family protein</fullName>
    </submittedName>
</protein>
<reference evidence="1" key="2">
    <citation type="submission" date="2012-09" db="EMBL/GenBank/DDBJ databases">
        <title>The complete sequence of Psychroflexus torquis an extreme psychrophile from sea-ice that is stimulated by light.</title>
        <authorList>
            <person name="Feng S."/>
            <person name="Powell S.M."/>
            <person name="Bowman J.P."/>
        </authorList>
    </citation>
    <scope>NUCLEOTIDE SEQUENCE [LARGE SCALE GENOMIC DNA]</scope>
    <source>
        <strain evidence="1">ATCC 700755</strain>
    </source>
</reference>
<dbReference type="HOGENOM" id="CLU_079350_1_0_10"/>
<sequence length="212" mass="25283">MKPILLHPCYFGPIDMYASLVQADSFVFEKEDNYQKQTYRTRQYIYGANGELLLNIPVKHRENKTDQHQKYKDIRIENAFKWQPLHWKSLEAAYKTSPFFEFYEDEFAPLFEKKANFLMDFNLMATKIVFECLQLDFSFKITEEFELEPDGYNDQRHLVNSKRKSVANLEEYIQVFQVKYRYIPNLSILDLLFNTGPSALGYLDSQTFIQKD</sequence>
<dbReference type="eggNOG" id="COG0224">
    <property type="taxonomic scope" value="Bacteria"/>
</dbReference>
<dbReference type="InterPro" id="IPR014985">
    <property type="entry name" value="WbqC"/>
</dbReference>
<keyword evidence="2" id="KW-1185">Reference proteome</keyword>
<name>K4IJT9_PSYTT</name>
<proteinExistence type="predicted"/>
<dbReference type="Proteomes" id="UP000008514">
    <property type="component" value="Chromosome"/>
</dbReference>
<reference evidence="1" key="1">
    <citation type="submission" date="2006-03" db="EMBL/GenBank/DDBJ databases">
        <authorList>
            <person name="Bowman J."/>
            <person name="Ferriera S."/>
            <person name="Johnson J."/>
            <person name="Kravitz S."/>
            <person name="Halpern A."/>
            <person name="Remington K."/>
            <person name="Beeson K."/>
            <person name="Tran B."/>
            <person name="Rogers Y.-H."/>
            <person name="Friedman R."/>
            <person name="Venter J.C."/>
        </authorList>
    </citation>
    <scope>NUCLEOTIDE SEQUENCE [LARGE SCALE GENOMIC DNA]</scope>
    <source>
        <strain evidence="1">ATCC 700755</strain>
    </source>
</reference>
<organism evidence="1 2">
    <name type="scientific">Psychroflexus torquis (strain ATCC 700755 / CIP 106069 / ACAM 623)</name>
    <dbReference type="NCBI Taxonomy" id="313595"/>
    <lineage>
        <taxon>Bacteria</taxon>
        <taxon>Pseudomonadati</taxon>
        <taxon>Bacteroidota</taxon>
        <taxon>Flavobacteriia</taxon>
        <taxon>Flavobacteriales</taxon>
        <taxon>Flavobacteriaceae</taxon>
        <taxon>Psychroflexus</taxon>
    </lineage>
</organism>
<dbReference type="RefSeq" id="WP_015025620.1">
    <property type="nucleotide sequence ID" value="NC_018721.1"/>
</dbReference>
<dbReference type="AlphaFoldDB" id="K4IJT9"/>
<evidence type="ECO:0000313" key="2">
    <source>
        <dbReference type="Proteomes" id="UP000008514"/>
    </source>
</evidence>
<accession>K4IJT9</accession>
<dbReference type="EMBL" id="CP003879">
    <property type="protein sequence ID" value="AFU70073.1"/>
    <property type="molecule type" value="Genomic_DNA"/>
</dbReference>
<dbReference type="OrthoDB" id="1523452at2"/>
<evidence type="ECO:0000313" key="1">
    <source>
        <dbReference type="EMBL" id="AFU70073.1"/>
    </source>
</evidence>